<evidence type="ECO:0000313" key="1">
    <source>
        <dbReference type="EMBL" id="CAH9114577.1"/>
    </source>
</evidence>
<proteinExistence type="predicted"/>
<protein>
    <submittedName>
        <fullName evidence="1">Uncharacterized protein</fullName>
    </submittedName>
</protein>
<dbReference type="OrthoDB" id="1939300at2759"/>
<gene>
    <name evidence="1" type="ORF">CEURO_LOCUS20437</name>
</gene>
<organism evidence="1 2">
    <name type="scientific">Cuscuta europaea</name>
    <name type="common">European dodder</name>
    <dbReference type="NCBI Taxonomy" id="41803"/>
    <lineage>
        <taxon>Eukaryota</taxon>
        <taxon>Viridiplantae</taxon>
        <taxon>Streptophyta</taxon>
        <taxon>Embryophyta</taxon>
        <taxon>Tracheophyta</taxon>
        <taxon>Spermatophyta</taxon>
        <taxon>Magnoliopsida</taxon>
        <taxon>eudicotyledons</taxon>
        <taxon>Gunneridae</taxon>
        <taxon>Pentapetalae</taxon>
        <taxon>asterids</taxon>
        <taxon>lamiids</taxon>
        <taxon>Solanales</taxon>
        <taxon>Convolvulaceae</taxon>
        <taxon>Cuscuteae</taxon>
        <taxon>Cuscuta</taxon>
        <taxon>Cuscuta subgen. Cuscuta</taxon>
    </lineage>
</organism>
<dbReference type="AlphaFoldDB" id="A0A9P0ZXP8"/>
<sequence>MVGKEIAGVGRTVLHVRDKGRNCSCCVAGLVAATYRYLSTARRPEEVRNWTPMWIDGLHAIESELEDALVKFSLEINTYFFLFGFSCLCIRLRDDRVWR</sequence>
<dbReference type="Proteomes" id="UP001152484">
    <property type="component" value="Unassembled WGS sequence"/>
</dbReference>
<accession>A0A9P0ZXP8</accession>
<name>A0A9P0ZXP8_CUSEU</name>
<evidence type="ECO:0000313" key="2">
    <source>
        <dbReference type="Proteomes" id="UP001152484"/>
    </source>
</evidence>
<keyword evidence="2" id="KW-1185">Reference proteome</keyword>
<dbReference type="EMBL" id="CAMAPE010000065">
    <property type="protein sequence ID" value="CAH9114577.1"/>
    <property type="molecule type" value="Genomic_DNA"/>
</dbReference>
<comment type="caution">
    <text evidence="1">The sequence shown here is derived from an EMBL/GenBank/DDBJ whole genome shotgun (WGS) entry which is preliminary data.</text>
</comment>
<reference evidence="1" key="1">
    <citation type="submission" date="2022-07" db="EMBL/GenBank/DDBJ databases">
        <authorList>
            <person name="Macas J."/>
            <person name="Novak P."/>
            <person name="Neumann P."/>
        </authorList>
    </citation>
    <scope>NUCLEOTIDE SEQUENCE</scope>
</reference>